<name>A0A426YJY4_ENSVE</name>
<accession>A0A426YJY4</accession>
<dbReference type="InterPro" id="IPR033334">
    <property type="entry name" value="LNG1/2"/>
</dbReference>
<dbReference type="InterPro" id="IPR025486">
    <property type="entry name" value="DUF4378"/>
</dbReference>
<comment type="caution">
    <text evidence="2">The sequence shown here is derived from an EMBL/GenBank/DDBJ whole genome shotgun (WGS) entry which is preliminary data.</text>
</comment>
<proteinExistence type="predicted"/>
<dbReference type="GO" id="GO:0051513">
    <property type="term" value="P:regulation of monopolar cell growth"/>
    <property type="evidence" value="ECO:0007669"/>
    <property type="project" value="InterPro"/>
</dbReference>
<sequence length="276" mass="30900">MLFSFASEEILVLGDAPPCTSGQGCYRPSGLSDGQPPLEWGDETNPKKLECVENFVQLKVPNSTGEEPRTRDLITSRCNLDNPDHGYVLEILLATGFLSGQQAVPFQLHSSGHAINPDLYGVLEQPKHGWFSELEPIYRKSDTEKKHRRKLVFDLVNEILSRQVESNRPDLLLQTGRKLSGQRLPEEVCSEIARLEAENTRSTSSGDDVDFMSGEGVLDRSEGWVDYGMEQSKVALQIERLIFKDLINEVVSDATDAGLQHKPSKLRRQPFAKCMN</sequence>
<evidence type="ECO:0000313" key="2">
    <source>
        <dbReference type="EMBL" id="RRT52055.1"/>
    </source>
</evidence>
<feature type="domain" description="DUF4378" evidence="1">
    <location>
        <begin position="84"/>
        <end position="249"/>
    </location>
</feature>
<protein>
    <recommendedName>
        <fullName evidence="1">DUF4378 domain-containing protein</fullName>
    </recommendedName>
</protein>
<reference evidence="2 3" key="1">
    <citation type="journal article" date="2014" name="Agronomy (Basel)">
        <title>A Draft Genome Sequence for Ensete ventricosum, the Drought-Tolerant Tree Against Hunger.</title>
        <authorList>
            <person name="Harrison J."/>
            <person name="Moore K.A."/>
            <person name="Paszkiewicz K."/>
            <person name="Jones T."/>
            <person name="Grant M."/>
            <person name="Ambacheew D."/>
            <person name="Muzemil S."/>
            <person name="Studholme D.J."/>
        </authorList>
    </citation>
    <scope>NUCLEOTIDE SEQUENCE [LARGE SCALE GENOMIC DNA]</scope>
</reference>
<dbReference type="EMBL" id="AMZH03011883">
    <property type="protein sequence ID" value="RRT52055.1"/>
    <property type="molecule type" value="Genomic_DNA"/>
</dbReference>
<evidence type="ECO:0000313" key="3">
    <source>
        <dbReference type="Proteomes" id="UP000287651"/>
    </source>
</evidence>
<dbReference type="AlphaFoldDB" id="A0A426YJY4"/>
<dbReference type="Pfam" id="PF14309">
    <property type="entry name" value="DUF4378"/>
    <property type="match status" value="1"/>
</dbReference>
<evidence type="ECO:0000259" key="1">
    <source>
        <dbReference type="Pfam" id="PF14309"/>
    </source>
</evidence>
<gene>
    <name evidence="2" type="ORF">B296_00049052</name>
</gene>
<dbReference type="Proteomes" id="UP000287651">
    <property type="component" value="Unassembled WGS sequence"/>
</dbReference>
<dbReference type="PANTHER" id="PTHR31680:SF4">
    <property type="entry name" value="LONGIFOLIA PROTEIN"/>
    <property type="match status" value="1"/>
</dbReference>
<dbReference type="PANTHER" id="PTHR31680">
    <property type="entry name" value="LONGIFOLIA PROTEIN"/>
    <property type="match status" value="1"/>
</dbReference>
<organism evidence="2 3">
    <name type="scientific">Ensete ventricosum</name>
    <name type="common">Abyssinian banana</name>
    <name type="synonym">Musa ensete</name>
    <dbReference type="NCBI Taxonomy" id="4639"/>
    <lineage>
        <taxon>Eukaryota</taxon>
        <taxon>Viridiplantae</taxon>
        <taxon>Streptophyta</taxon>
        <taxon>Embryophyta</taxon>
        <taxon>Tracheophyta</taxon>
        <taxon>Spermatophyta</taxon>
        <taxon>Magnoliopsida</taxon>
        <taxon>Liliopsida</taxon>
        <taxon>Zingiberales</taxon>
        <taxon>Musaceae</taxon>
        <taxon>Ensete</taxon>
    </lineage>
</organism>